<dbReference type="GeneID" id="111009179"/>
<dbReference type="Proteomes" id="UP000504603">
    <property type="component" value="Unplaced"/>
</dbReference>
<evidence type="ECO:0000256" key="12">
    <source>
        <dbReference type="ARBA" id="ARBA00057335"/>
    </source>
</evidence>
<proteinExistence type="inferred from homology"/>
<evidence type="ECO:0000256" key="15">
    <source>
        <dbReference type="SAM" id="Phobius"/>
    </source>
</evidence>
<dbReference type="CDD" id="cd15798">
    <property type="entry name" value="PMEI-like_3"/>
    <property type="match status" value="1"/>
</dbReference>
<dbReference type="InterPro" id="IPR033131">
    <property type="entry name" value="Pectinesterase_Asp_AS"/>
</dbReference>
<comment type="subcellular location">
    <subcellularLocation>
        <location evidence="1 14">Secreted</location>
        <location evidence="1 14">Cell wall</location>
    </subcellularLocation>
</comment>
<evidence type="ECO:0000256" key="3">
    <source>
        <dbReference type="ARBA" id="ARBA00006027"/>
    </source>
</evidence>
<dbReference type="GO" id="GO:0045490">
    <property type="term" value="P:pectin catabolic process"/>
    <property type="evidence" value="ECO:0007669"/>
    <property type="project" value="UniProtKB-UniRule"/>
</dbReference>
<dbReference type="UniPathway" id="UPA00545">
    <property type="reaction ID" value="UER00823"/>
</dbReference>
<dbReference type="Gene3D" id="2.160.20.10">
    <property type="entry name" value="Single-stranded right-handed beta-helix, Pectin lyase-like"/>
    <property type="match status" value="1"/>
</dbReference>
<dbReference type="InterPro" id="IPR035513">
    <property type="entry name" value="Invertase/methylesterase_inhib"/>
</dbReference>
<dbReference type="PROSITE" id="PS00800">
    <property type="entry name" value="PECTINESTERASE_1"/>
    <property type="match status" value="1"/>
</dbReference>
<reference evidence="18" key="1">
    <citation type="submission" date="2025-08" db="UniProtKB">
        <authorList>
            <consortium name="RefSeq"/>
        </authorList>
    </citation>
    <scope>IDENTIFICATION</scope>
    <source>
        <strain evidence="18">OHB3-1</strain>
    </source>
</reference>
<feature type="active site" evidence="13">
    <location>
        <position position="408"/>
    </location>
</feature>
<evidence type="ECO:0000256" key="5">
    <source>
        <dbReference type="ARBA" id="ARBA00013229"/>
    </source>
</evidence>
<accession>A0A6J1C8E9</accession>
<dbReference type="Pfam" id="PF04043">
    <property type="entry name" value="PMEI"/>
    <property type="match status" value="1"/>
</dbReference>
<evidence type="ECO:0000256" key="14">
    <source>
        <dbReference type="RuleBase" id="RU000589"/>
    </source>
</evidence>
<dbReference type="PROSITE" id="PS00503">
    <property type="entry name" value="PECTINESTERASE_2"/>
    <property type="match status" value="1"/>
</dbReference>
<dbReference type="SUPFAM" id="SSF51126">
    <property type="entry name" value="Pectin lyase-like"/>
    <property type="match status" value="1"/>
</dbReference>
<dbReference type="InterPro" id="IPR018040">
    <property type="entry name" value="Pectinesterase_Tyr_AS"/>
</dbReference>
<keyword evidence="14" id="KW-0961">Cell wall biogenesis/degradation</keyword>
<keyword evidence="7 14" id="KW-0378">Hydrolase</keyword>
<evidence type="ECO:0000313" key="18">
    <source>
        <dbReference type="RefSeq" id="XP_022137839.1"/>
    </source>
</evidence>
<dbReference type="FunFam" id="2.160.20.10:FF:000001">
    <property type="entry name" value="Pectinesterase"/>
    <property type="match status" value="1"/>
</dbReference>
<evidence type="ECO:0000256" key="2">
    <source>
        <dbReference type="ARBA" id="ARBA00005184"/>
    </source>
</evidence>
<feature type="transmembrane region" description="Helical" evidence="15">
    <location>
        <begin position="12"/>
        <end position="32"/>
    </location>
</feature>
<dbReference type="FunFam" id="1.20.140.40:FF:000001">
    <property type="entry name" value="Pectinesterase"/>
    <property type="match status" value="1"/>
</dbReference>
<dbReference type="PANTHER" id="PTHR31707">
    <property type="entry name" value="PECTINESTERASE"/>
    <property type="match status" value="1"/>
</dbReference>
<dbReference type="EC" id="3.1.1.11" evidence="5 14"/>
<dbReference type="InterPro" id="IPR000070">
    <property type="entry name" value="Pectinesterase_cat"/>
</dbReference>
<dbReference type="InterPro" id="IPR006501">
    <property type="entry name" value="Pectinesterase_inhib_dom"/>
</dbReference>
<evidence type="ECO:0000259" key="16">
    <source>
        <dbReference type="SMART" id="SM00856"/>
    </source>
</evidence>
<dbReference type="GO" id="GO:0004857">
    <property type="term" value="F:enzyme inhibitor activity"/>
    <property type="evidence" value="ECO:0007669"/>
    <property type="project" value="InterPro"/>
</dbReference>
<dbReference type="OrthoDB" id="2019149at2759"/>
<feature type="domain" description="Pectinesterase inhibitor" evidence="16">
    <location>
        <begin position="45"/>
        <end position="198"/>
    </location>
</feature>
<dbReference type="RefSeq" id="XP_022137839.1">
    <property type="nucleotide sequence ID" value="XM_022282147.1"/>
</dbReference>
<comment type="pathway">
    <text evidence="2 14">Glycan metabolism; pectin degradation; 2-dehydro-3-deoxy-D-gluconate from pectin: step 1/5.</text>
</comment>
<keyword evidence="14" id="KW-0964">Secreted</keyword>
<evidence type="ECO:0000256" key="10">
    <source>
        <dbReference type="ARBA" id="ARBA00023180"/>
    </source>
</evidence>
<keyword evidence="17" id="KW-1185">Reference proteome</keyword>
<dbReference type="Pfam" id="PF01095">
    <property type="entry name" value="Pectinesterase"/>
    <property type="match status" value="1"/>
</dbReference>
<keyword evidence="9" id="KW-1015">Disulfide bond</keyword>
<dbReference type="NCBIfam" id="TIGR01614">
    <property type="entry name" value="PME_inhib"/>
    <property type="match status" value="1"/>
</dbReference>
<dbReference type="InterPro" id="IPR011050">
    <property type="entry name" value="Pectin_lyase_fold/virulence"/>
</dbReference>
<keyword evidence="15" id="KW-1133">Transmembrane helix</keyword>
<evidence type="ECO:0000256" key="6">
    <source>
        <dbReference type="ARBA" id="ARBA00022512"/>
    </source>
</evidence>
<evidence type="ECO:0000313" key="17">
    <source>
        <dbReference type="Proteomes" id="UP000504603"/>
    </source>
</evidence>
<evidence type="ECO:0000256" key="7">
    <source>
        <dbReference type="ARBA" id="ARBA00022801"/>
    </source>
</evidence>
<evidence type="ECO:0000256" key="13">
    <source>
        <dbReference type="PROSITE-ProRule" id="PRU10040"/>
    </source>
</evidence>
<dbReference type="SUPFAM" id="SSF101148">
    <property type="entry name" value="Plant invertase/pectin methylesterase inhibitor"/>
    <property type="match status" value="1"/>
</dbReference>
<dbReference type="Gene3D" id="1.20.140.40">
    <property type="entry name" value="Invertase/pectin methylesterase inhibitor family protein"/>
    <property type="match status" value="1"/>
</dbReference>
<keyword evidence="15" id="KW-0472">Membrane</keyword>
<dbReference type="SMART" id="SM00856">
    <property type="entry name" value="PMEI"/>
    <property type="match status" value="1"/>
</dbReference>
<protein>
    <recommendedName>
        <fullName evidence="5 14">Pectinesterase</fullName>
        <ecNumber evidence="5 14">3.1.1.11</ecNumber>
    </recommendedName>
</protein>
<evidence type="ECO:0000256" key="1">
    <source>
        <dbReference type="ARBA" id="ARBA00004191"/>
    </source>
</evidence>
<keyword evidence="6 14" id="KW-0134">Cell wall</keyword>
<comment type="catalytic activity">
    <reaction evidence="11 14">
        <text>[(1-&gt;4)-alpha-D-galacturonosyl methyl ester](n) + n H2O = [(1-&gt;4)-alpha-D-galacturonosyl](n) + n methanol + n H(+)</text>
        <dbReference type="Rhea" id="RHEA:22380"/>
        <dbReference type="Rhea" id="RHEA-COMP:14570"/>
        <dbReference type="Rhea" id="RHEA-COMP:14573"/>
        <dbReference type="ChEBI" id="CHEBI:15377"/>
        <dbReference type="ChEBI" id="CHEBI:15378"/>
        <dbReference type="ChEBI" id="CHEBI:17790"/>
        <dbReference type="ChEBI" id="CHEBI:140522"/>
        <dbReference type="ChEBI" id="CHEBI:140523"/>
        <dbReference type="EC" id="3.1.1.11"/>
    </reaction>
</comment>
<sequence>MSDGDGGNKKAALIGVSSLFLVAMVVAVAVGVNKSPDGGSGEITTSTKSVKAICQPTDYPETCEKTLEAAAVNTSDPRELIKVGFNTAVEQLRFAISNSSTLKSAAADPKAKLALDDCGELADYAIDDLKNSFNKITDNFDMDKIDDYMEDLKVWLSAALTYQGICLDGFENVTGDTREKMKGVLKMSQELTTNGLTMVDEVSSIMTSFGLPAIGRRLMTTKESNANAEETESEPSWVSQRRALLQASPGNIKADVVVAQDGSGKYKTINQALKDIPTAKDNPTNKTFVIHIKAGIYKEQVLIDKHMTWVMMVGDGPTKTKITGSLNFIDGITTFKTATVAVIGTNFIGKDLGFENSAGAAKHQAVALRVQSDMSIFYNCQMDGYQDTLYTHASRQFYRDCTITGTIDFIFGNAAAIFQNCKILVRKPMENQQCIVTAQGRTQRREPTAIILQNCVIASDPAYFPVRMVNKAYLGRPWKEYSRTIIMQSQIDDLIQPEGWLPWQGNFALKTLFYAEFNNRGPGAAKDKRVKWRGIKQITPEHAVDFTVGRFLRGDPWIKRTGIPYTSGMMAV</sequence>
<comment type="similarity">
    <text evidence="3">In the N-terminal section; belongs to the PMEI family.</text>
</comment>
<gene>
    <name evidence="18" type="primary">LOC111009179</name>
</gene>
<dbReference type="KEGG" id="mcha:111009179"/>
<dbReference type="GO" id="GO:0030599">
    <property type="term" value="F:pectinesterase activity"/>
    <property type="evidence" value="ECO:0007669"/>
    <property type="project" value="UniProtKB-UniRule"/>
</dbReference>
<evidence type="ECO:0000256" key="8">
    <source>
        <dbReference type="ARBA" id="ARBA00023085"/>
    </source>
</evidence>
<dbReference type="GO" id="GO:0042545">
    <property type="term" value="P:cell wall modification"/>
    <property type="evidence" value="ECO:0007669"/>
    <property type="project" value="UniProtKB-UniRule"/>
</dbReference>
<name>A0A6J1C8E9_MOMCH</name>
<comment type="similarity">
    <text evidence="4">In the C-terminal section; belongs to the pectinesterase family.</text>
</comment>
<keyword evidence="8 14" id="KW-0063">Aspartyl esterase</keyword>
<evidence type="ECO:0000256" key="4">
    <source>
        <dbReference type="ARBA" id="ARBA00007786"/>
    </source>
</evidence>
<dbReference type="AlphaFoldDB" id="A0A6J1C8E9"/>
<comment type="function">
    <text evidence="12 14">Acts in the modification of cell walls via demethylesterification of cell wall pectin.</text>
</comment>
<evidence type="ECO:0000256" key="9">
    <source>
        <dbReference type="ARBA" id="ARBA00023157"/>
    </source>
</evidence>
<keyword evidence="10" id="KW-0325">Glycoprotein</keyword>
<keyword evidence="15" id="KW-0812">Transmembrane</keyword>
<dbReference type="InterPro" id="IPR012334">
    <property type="entry name" value="Pectin_lyas_fold"/>
</dbReference>
<evidence type="ECO:0000256" key="11">
    <source>
        <dbReference type="ARBA" id="ARBA00047928"/>
    </source>
</evidence>
<organism evidence="17 18">
    <name type="scientific">Momordica charantia</name>
    <name type="common">Bitter gourd</name>
    <name type="synonym">Balsam pear</name>
    <dbReference type="NCBI Taxonomy" id="3673"/>
    <lineage>
        <taxon>Eukaryota</taxon>
        <taxon>Viridiplantae</taxon>
        <taxon>Streptophyta</taxon>
        <taxon>Embryophyta</taxon>
        <taxon>Tracheophyta</taxon>
        <taxon>Spermatophyta</taxon>
        <taxon>Magnoliopsida</taxon>
        <taxon>eudicotyledons</taxon>
        <taxon>Gunneridae</taxon>
        <taxon>Pentapetalae</taxon>
        <taxon>rosids</taxon>
        <taxon>fabids</taxon>
        <taxon>Cucurbitales</taxon>
        <taxon>Cucurbitaceae</taxon>
        <taxon>Momordiceae</taxon>
        <taxon>Momordica</taxon>
    </lineage>
</organism>